<comment type="similarity">
    <text evidence="2 11">Belongs to the sodium:solute symporter (SSF) (TC 2.A.21) family.</text>
</comment>
<dbReference type="InterPro" id="IPR038377">
    <property type="entry name" value="Na/Glc_symporter_sf"/>
</dbReference>
<evidence type="ECO:0000256" key="8">
    <source>
        <dbReference type="ARBA" id="ARBA00023065"/>
    </source>
</evidence>
<gene>
    <name evidence="13" type="ORF">LARSCL_LOCUS22434</name>
</gene>
<dbReference type="PROSITE" id="PS50283">
    <property type="entry name" value="NA_SOLUT_SYMP_3"/>
    <property type="match status" value="1"/>
</dbReference>
<evidence type="ECO:0000256" key="10">
    <source>
        <dbReference type="ARBA" id="ARBA00023201"/>
    </source>
</evidence>
<keyword evidence="4" id="KW-1003">Cell membrane</keyword>
<dbReference type="GO" id="GO:0015293">
    <property type="term" value="F:symporter activity"/>
    <property type="evidence" value="ECO:0007669"/>
    <property type="project" value="TreeGrafter"/>
</dbReference>
<dbReference type="PANTHER" id="PTHR42985:SF40">
    <property type="entry name" value="LD47995P-RELATED"/>
    <property type="match status" value="1"/>
</dbReference>
<dbReference type="AlphaFoldDB" id="A0AAV2BZZ9"/>
<dbReference type="EMBL" id="CAXIEN010000650">
    <property type="protein sequence ID" value="CAL1301302.1"/>
    <property type="molecule type" value="Genomic_DNA"/>
</dbReference>
<proteinExistence type="inferred from homology"/>
<keyword evidence="10" id="KW-0739">Sodium transport</keyword>
<evidence type="ECO:0000313" key="14">
    <source>
        <dbReference type="Proteomes" id="UP001497382"/>
    </source>
</evidence>
<feature type="transmembrane region" description="Helical" evidence="12">
    <location>
        <begin position="300"/>
        <end position="319"/>
    </location>
</feature>
<feature type="transmembrane region" description="Helical" evidence="12">
    <location>
        <begin position="6"/>
        <end position="30"/>
    </location>
</feature>
<evidence type="ECO:0000256" key="12">
    <source>
        <dbReference type="SAM" id="Phobius"/>
    </source>
</evidence>
<evidence type="ECO:0000256" key="11">
    <source>
        <dbReference type="RuleBase" id="RU362091"/>
    </source>
</evidence>
<comment type="caution">
    <text evidence="13">The sequence shown here is derived from an EMBL/GenBank/DDBJ whole genome shotgun (WGS) entry which is preliminary data.</text>
</comment>
<dbReference type="Pfam" id="PF00474">
    <property type="entry name" value="SSF"/>
    <property type="match status" value="1"/>
</dbReference>
<comment type="subcellular location">
    <subcellularLocation>
        <location evidence="1">Cell membrane</location>
        <topology evidence="1">Multi-pass membrane protein</topology>
    </subcellularLocation>
</comment>
<organism evidence="13 14">
    <name type="scientific">Larinioides sclopetarius</name>
    <dbReference type="NCBI Taxonomy" id="280406"/>
    <lineage>
        <taxon>Eukaryota</taxon>
        <taxon>Metazoa</taxon>
        <taxon>Ecdysozoa</taxon>
        <taxon>Arthropoda</taxon>
        <taxon>Chelicerata</taxon>
        <taxon>Arachnida</taxon>
        <taxon>Araneae</taxon>
        <taxon>Araneomorphae</taxon>
        <taxon>Entelegynae</taxon>
        <taxon>Araneoidea</taxon>
        <taxon>Araneidae</taxon>
        <taxon>Larinioides</taxon>
    </lineage>
</organism>
<evidence type="ECO:0000256" key="2">
    <source>
        <dbReference type="ARBA" id="ARBA00006434"/>
    </source>
</evidence>
<keyword evidence="8" id="KW-0406">Ion transport</keyword>
<feature type="transmembrane region" description="Helical" evidence="12">
    <location>
        <begin position="113"/>
        <end position="130"/>
    </location>
</feature>
<dbReference type="InterPro" id="IPR001734">
    <property type="entry name" value="Na/solute_symporter"/>
</dbReference>
<evidence type="ECO:0000256" key="9">
    <source>
        <dbReference type="ARBA" id="ARBA00023136"/>
    </source>
</evidence>
<protein>
    <recommendedName>
        <fullName evidence="15">Sodium-dependent multivitamin transporter</fullName>
    </recommendedName>
</protein>
<feature type="transmembrane region" description="Helical" evidence="12">
    <location>
        <begin position="84"/>
        <end position="106"/>
    </location>
</feature>
<evidence type="ECO:0000256" key="7">
    <source>
        <dbReference type="ARBA" id="ARBA00023053"/>
    </source>
</evidence>
<feature type="transmembrane region" description="Helical" evidence="12">
    <location>
        <begin position="255"/>
        <end position="280"/>
    </location>
</feature>
<keyword evidence="6 12" id="KW-1133">Transmembrane helix</keyword>
<feature type="transmembrane region" description="Helical" evidence="12">
    <location>
        <begin position="51"/>
        <end position="72"/>
    </location>
</feature>
<name>A0AAV2BZZ9_9ARAC</name>
<dbReference type="GO" id="GO:0006814">
    <property type="term" value="P:sodium ion transport"/>
    <property type="evidence" value="ECO:0007669"/>
    <property type="project" value="UniProtKB-KW"/>
</dbReference>
<evidence type="ECO:0000256" key="3">
    <source>
        <dbReference type="ARBA" id="ARBA00022448"/>
    </source>
</evidence>
<evidence type="ECO:0000256" key="4">
    <source>
        <dbReference type="ARBA" id="ARBA00022475"/>
    </source>
</evidence>
<dbReference type="InterPro" id="IPR051163">
    <property type="entry name" value="Sodium:Solute_Symporter_SSF"/>
</dbReference>
<evidence type="ECO:0000313" key="13">
    <source>
        <dbReference type="EMBL" id="CAL1301302.1"/>
    </source>
</evidence>
<feature type="transmembrane region" description="Helical" evidence="12">
    <location>
        <begin position="162"/>
        <end position="181"/>
    </location>
</feature>
<evidence type="ECO:0000256" key="5">
    <source>
        <dbReference type="ARBA" id="ARBA00022692"/>
    </source>
</evidence>
<evidence type="ECO:0000256" key="6">
    <source>
        <dbReference type="ARBA" id="ARBA00022989"/>
    </source>
</evidence>
<dbReference type="GO" id="GO:0005886">
    <property type="term" value="C:plasma membrane"/>
    <property type="evidence" value="ECO:0007669"/>
    <property type="project" value="UniProtKB-SubCell"/>
</dbReference>
<dbReference type="Proteomes" id="UP001497382">
    <property type="component" value="Unassembled WGS sequence"/>
</dbReference>
<dbReference type="PANTHER" id="PTHR42985">
    <property type="entry name" value="SODIUM-COUPLED MONOCARBOXYLATE TRANSPORTER"/>
    <property type="match status" value="1"/>
</dbReference>
<feature type="transmembrane region" description="Helical" evidence="12">
    <location>
        <begin position="215"/>
        <end position="234"/>
    </location>
</feature>
<keyword evidence="5 12" id="KW-0812">Transmembrane</keyword>
<accession>A0AAV2BZZ9</accession>
<dbReference type="Gene3D" id="1.20.1730.10">
    <property type="entry name" value="Sodium/glucose cotransporter"/>
    <property type="match status" value="1"/>
</dbReference>
<keyword evidence="3" id="KW-0813">Transport</keyword>
<sequence length="373" mass="40550">MGSEKAVLSAADYILFILMLLVSAGIGLYFKFSGGKQTTTDEFLLAGKNMSILPVAFSIMASYLSAIAVIGVPAEVYMFGIHMVYFYVSYPIGVVIASYVCLPVFFKSGECTAFEMLYMAVVLYAPALALSAVTNVSIWTSVISVGVVCMFYCTLGGMKAVLWTDLFQAMLMFIGIFAIVIKGFSDIGFSEVFRIGYEEDRIAIPTLSPSLTERYTVWNLLIQGCIYSLMTFGATQIQIKRLLTLKNISRSRMALYLSIPLNVLFYILACVAGLVIYAHFYKCDPLTASNKPISAADQGALIGLVLGLCTTSWITFGTFTSGARPKILPLSSENCQANSTLFSRISSSTLMSMLPETSTLSTASVPKINTETP</sequence>
<keyword evidence="9 12" id="KW-0472">Membrane</keyword>
<keyword evidence="14" id="KW-1185">Reference proteome</keyword>
<reference evidence="13 14" key="1">
    <citation type="submission" date="2024-04" db="EMBL/GenBank/DDBJ databases">
        <authorList>
            <person name="Rising A."/>
            <person name="Reimegard J."/>
            <person name="Sonavane S."/>
            <person name="Akerstrom W."/>
            <person name="Nylinder S."/>
            <person name="Hedman E."/>
            <person name="Kallberg Y."/>
        </authorList>
    </citation>
    <scope>NUCLEOTIDE SEQUENCE [LARGE SCALE GENOMIC DNA]</scope>
</reference>
<evidence type="ECO:0000256" key="1">
    <source>
        <dbReference type="ARBA" id="ARBA00004651"/>
    </source>
</evidence>
<keyword evidence="7" id="KW-0915">Sodium</keyword>
<evidence type="ECO:0008006" key="15">
    <source>
        <dbReference type="Google" id="ProtNLM"/>
    </source>
</evidence>